<gene>
    <name evidence="3" type="ORF">CT0861_06037</name>
</gene>
<accession>A0A166YFS4</accession>
<evidence type="ECO:0000313" key="4">
    <source>
        <dbReference type="Proteomes" id="UP000076552"/>
    </source>
</evidence>
<evidence type="ECO:0000256" key="1">
    <source>
        <dbReference type="SAM" id="MobiDB-lite"/>
    </source>
</evidence>
<feature type="transmembrane region" description="Helical" evidence="2">
    <location>
        <begin position="83"/>
        <end position="103"/>
    </location>
</feature>
<sequence>LPCCTVSLIPRAHSFALAMPRQSQYGMPDGLEGYVPYKPQGGKQAVLYNRPWHIAKIAIRGCNIAFSAIVIGITAHASTYMYYTPYLLWFSAIPGAFAICWDVSELITICARGGRKGIHPGAHVGLHLIFWPLFATAVALESLNIYFLDYGIEGAVATMQHVALAFTCLLLLNHFTLFVRACVDTHRRNNRPPIYMVPVNMPAPMPPAGSYAPYPFPPQQPQNALEHEKGQMTGANVPTEATAPPGQDGTYYGPGSRV</sequence>
<keyword evidence="2" id="KW-1133">Transmembrane helix</keyword>
<dbReference type="AlphaFoldDB" id="A0A166YFS4"/>
<feature type="transmembrane region" description="Helical" evidence="2">
    <location>
        <begin position="124"/>
        <end position="147"/>
    </location>
</feature>
<feature type="non-terminal residue" evidence="3">
    <location>
        <position position="1"/>
    </location>
</feature>
<comment type="caution">
    <text evidence="3">The sequence shown here is derived from an EMBL/GenBank/DDBJ whole genome shotgun (WGS) entry which is preliminary data.</text>
</comment>
<keyword evidence="2" id="KW-0812">Transmembrane</keyword>
<feature type="transmembrane region" description="Helical" evidence="2">
    <location>
        <begin position="159"/>
        <end position="183"/>
    </location>
</feature>
<evidence type="ECO:0000256" key="2">
    <source>
        <dbReference type="SAM" id="Phobius"/>
    </source>
</evidence>
<dbReference type="EMBL" id="LFIV01000006">
    <property type="protein sequence ID" value="KZL77607.1"/>
    <property type="molecule type" value="Genomic_DNA"/>
</dbReference>
<feature type="transmembrane region" description="Helical" evidence="2">
    <location>
        <begin position="57"/>
        <end position="77"/>
    </location>
</feature>
<dbReference type="STRING" id="708197.A0A166YFS4"/>
<dbReference type="Proteomes" id="UP000076552">
    <property type="component" value="Unassembled WGS sequence"/>
</dbReference>
<keyword evidence="4" id="KW-1185">Reference proteome</keyword>
<reference evidence="3 4" key="1">
    <citation type="submission" date="2015-06" db="EMBL/GenBank/DDBJ databases">
        <title>Survival trade-offs in plant roots during colonization by closely related pathogenic and mutualistic fungi.</title>
        <authorList>
            <person name="Hacquard S."/>
            <person name="Kracher B."/>
            <person name="Hiruma K."/>
            <person name="Weinman A."/>
            <person name="Muench P."/>
            <person name="Garrido Oter R."/>
            <person name="Ver Loren van Themaat E."/>
            <person name="Dallerey J.-F."/>
            <person name="Damm U."/>
            <person name="Henrissat B."/>
            <person name="Lespinet O."/>
            <person name="Thon M."/>
            <person name="Kemen E."/>
            <person name="McHardy A.C."/>
            <person name="Schulze-Lefert P."/>
            <person name="O'Connell R.J."/>
        </authorList>
    </citation>
    <scope>NUCLEOTIDE SEQUENCE [LARGE SCALE GENOMIC DNA]</scope>
    <source>
        <strain evidence="3 4">0861</strain>
    </source>
</reference>
<proteinExistence type="predicted"/>
<feature type="region of interest" description="Disordered" evidence="1">
    <location>
        <begin position="216"/>
        <end position="258"/>
    </location>
</feature>
<name>A0A166YFS4_9PEZI</name>
<organism evidence="3 4">
    <name type="scientific">Colletotrichum tofieldiae</name>
    <dbReference type="NCBI Taxonomy" id="708197"/>
    <lineage>
        <taxon>Eukaryota</taxon>
        <taxon>Fungi</taxon>
        <taxon>Dikarya</taxon>
        <taxon>Ascomycota</taxon>
        <taxon>Pezizomycotina</taxon>
        <taxon>Sordariomycetes</taxon>
        <taxon>Hypocreomycetidae</taxon>
        <taxon>Glomerellales</taxon>
        <taxon>Glomerellaceae</taxon>
        <taxon>Colletotrichum</taxon>
        <taxon>Colletotrichum spaethianum species complex</taxon>
    </lineage>
</organism>
<keyword evidence="2" id="KW-0472">Membrane</keyword>
<evidence type="ECO:0000313" key="3">
    <source>
        <dbReference type="EMBL" id="KZL77607.1"/>
    </source>
</evidence>
<protein>
    <submittedName>
        <fullName evidence="3">Uncharacterized protein</fullName>
    </submittedName>
</protein>